<keyword evidence="3" id="KW-1185">Reference proteome</keyword>
<dbReference type="AlphaFoldDB" id="A0AAD8EML7"/>
<reference evidence="2" key="2">
    <citation type="submission" date="2023-05" db="EMBL/GenBank/DDBJ databases">
        <authorList>
            <person name="Fouks B."/>
        </authorList>
    </citation>
    <scope>NUCLEOTIDE SEQUENCE</scope>
    <source>
        <strain evidence="2">Stay&amp;Tobe</strain>
        <tissue evidence="2">Testes</tissue>
    </source>
</reference>
<feature type="compositionally biased region" description="Basic and acidic residues" evidence="1">
    <location>
        <begin position="152"/>
        <end position="174"/>
    </location>
</feature>
<dbReference type="Proteomes" id="UP001233999">
    <property type="component" value="Unassembled WGS sequence"/>
</dbReference>
<gene>
    <name evidence="2" type="ORF">L9F63_013603</name>
</gene>
<comment type="caution">
    <text evidence="2">The sequence shown here is derived from an EMBL/GenBank/DDBJ whole genome shotgun (WGS) entry which is preliminary data.</text>
</comment>
<organism evidence="2 3">
    <name type="scientific">Diploptera punctata</name>
    <name type="common">Pacific beetle cockroach</name>
    <dbReference type="NCBI Taxonomy" id="6984"/>
    <lineage>
        <taxon>Eukaryota</taxon>
        <taxon>Metazoa</taxon>
        <taxon>Ecdysozoa</taxon>
        <taxon>Arthropoda</taxon>
        <taxon>Hexapoda</taxon>
        <taxon>Insecta</taxon>
        <taxon>Pterygota</taxon>
        <taxon>Neoptera</taxon>
        <taxon>Polyneoptera</taxon>
        <taxon>Dictyoptera</taxon>
        <taxon>Blattodea</taxon>
        <taxon>Blaberoidea</taxon>
        <taxon>Blaberidae</taxon>
        <taxon>Diplopterinae</taxon>
        <taxon>Diploptera</taxon>
    </lineage>
</organism>
<evidence type="ECO:0000256" key="1">
    <source>
        <dbReference type="SAM" id="MobiDB-lite"/>
    </source>
</evidence>
<dbReference type="EMBL" id="JASPKZ010002694">
    <property type="protein sequence ID" value="KAJ9595077.1"/>
    <property type="molecule type" value="Genomic_DNA"/>
</dbReference>
<evidence type="ECO:0000313" key="3">
    <source>
        <dbReference type="Proteomes" id="UP001233999"/>
    </source>
</evidence>
<feature type="region of interest" description="Disordered" evidence="1">
    <location>
        <begin position="152"/>
        <end position="176"/>
    </location>
</feature>
<accession>A0AAD8EML7</accession>
<reference evidence="2" key="1">
    <citation type="journal article" date="2023" name="IScience">
        <title>Live-bearing cockroach genome reveals convergent evolutionary mechanisms linked to viviparity in insects and beyond.</title>
        <authorList>
            <person name="Fouks B."/>
            <person name="Harrison M.C."/>
            <person name="Mikhailova A.A."/>
            <person name="Marchal E."/>
            <person name="English S."/>
            <person name="Carruthers M."/>
            <person name="Jennings E.C."/>
            <person name="Chiamaka E.L."/>
            <person name="Frigard R.A."/>
            <person name="Pippel M."/>
            <person name="Attardo G.M."/>
            <person name="Benoit J.B."/>
            <person name="Bornberg-Bauer E."/>
            <person name="Tobe S.S."/>
        </authorList>
    </citation>
    <scope>NUCLEOTIDE SEQUENCE</scope>
    <source>
        <strain evidence="2">Stay&amp;Tobe</strain>
    </source>
</reference>
<name>A0AAD8EML7_DIPPU</name>
<evidence type="ECO:0000313" key="2">
    <source>
        <dbReference type="EMBL" id="KAJ9595077.1"/>
    </source>
</evidence>
<protein>
    <submittedName>
        <fullName evidence="2">Uncharacterized protein</fullName>
    </submittedName>
</protein>
<sequence length="213" mass="23444">MEIQVLLNDVVGIMDLPFPDGQPLGLSQDHQLVPVSNKSQAWSNPISPASTSTDDTPADDIFSWNNELKLALNNVKNNIINNTSFFGGMVQNSNGVCMTSTSGGRKRKIWDEADSPVAKVPTSSPQEQQQQLNLTEEQQLVISEHIVLDTNRQKTSRDNISEDKEKERLKRSDTGTRMTSWQVEDIADNLAADLDGSLSGLGVDLSSAPYNMR</sequence>
<proteinExistence type="predicted"/>